<accession>A0A6J6G218</accession>
<evidence type="ECO:0000313" key="1">
    <source>
        <dbReference type="EMBL" id="CAB4595266.1"/>
    </source>
</evidence>
<sequence length="67" mass="6986">MASWNWYSTFDMPGTTASGSSCSGYEPGNLRFNGCPAATGDAQLSISFQSGLSLEAAVSTRSPVYPV</sequence>
<protein>
    <submittedName>
        <fullName evidence="1">Unannotated protein</fullName>
    </submittedName>
</protein>
<dbReference type="AlphaFoldDB" id="A0A6J6G218"/>
<organism evidence="1">
    <name type="scientific">freshwater metagenome</name>
    <dbReference type="NCBI Taxonomy" id="449393"/>
    <lineage>
        <taxon>unclassified sequences</taxon>
        <taxon>metagenomes</taxon>
        <taxon>ecological metagenomes</taxon>
    </lineage>
</organism>
<reference evidence="1" key="1">
    <citation type="submission" date="2020-05" db="EMBL/GenBank/DDBJ databases">
        <authorList>
            <person name="Chiriac C."/>
            <person name="Salcher M."/>
            <person name="Ghai R."/>
            <person name="Kavagutti S V."/>
        </authorList>
    </citation>
    <scope>NUCLEOTIDE SEQUENCE</scope>
</reference>
<gene>
    <name evidence="1" type="ORF">UFOPK1722_01854</name>
</gene>
<proteinExistence type="predicted"/>
<dbReference type="EMBL" id="CAEZTS010000225">
    <property type="protein sequence ID" value="CAB4595266.1"/>
    <property type="molecule type" value="Genomic_DNA"/>
</dbReference>
<name>A0A6J6G218_9ZZZZ</name>